<evidence type="ECO:0000313" key="3">
    <source>
        <dbReference type="Proteomes" id="UP000007110"/>
    </source>
</evidence>
<dbReference type="AlphaFoldDB" id="A0A7M7GPE4"/>
<dbReference type="OrthoDB" id="10142456at2759"/>
<keyword evidence="3" id="KW-1185">Reference proteome</keyword>
<proteinExistence type="predicted"/>
<reference evidence="2" key="2">
    <citation type="submission" date="2021-01" db="UniProtKB">
        <authorList>
            <consortium name="EnsemblMetazoa"/>
        </authorList>
    </citation>
    <scope>IDENTIFICATION</scope>
</reference>
<dbReference type="KEGG" id="spu:100894104"/>
<accession>A0A7M7GPE4</accession>
<evidence type="ECO:0000313" key="2">
    <source>
        <dbReference type="EnsemblMetazoa" id="XP_003725604"/>
    </source>
</evidence>
<keyword evidence="1" id="KW-0812">Transmembrane</keyword>
<keyword evidence="1" id="KW-1133">Transmembrane helix</keyword>
<keyword evidence="1" id="KW-0472">Membrane</keyword>
<dbReference type="OMA" id="WIEAPSI"/>
<dbReference type="GeneID" id="100894104"/>
<evidence type="ECO:0008006" key="4">
    <source>
        <dbReference type="Google" id="ProtNLM"/>
    </source>
</evidence>
<dbReference type="Proteomes" id="UP000007110">
    <property type="component" value="Unassembled WGS sequence"/>
</dbReference>
<dbReference type="EnsemblMetazoa" id="XM_003725556">
    <property type="protein sequence ID" value="XP_003725604"/>
    <property type="gene ID" value="LOC100894104"/>
</dbReference>
<reference evidence="3" key="1">
    <citation type="submission" date="2015-02" db="EMBL/GenBank/DDBJ databases">
        <title>Genome sequencing for Strongylocentrotus purpuratus.</title>
        <authorList>
            <person name="Murali S."/>
            <person name="Liu Y."/>
            <person name="Vee V."/>
            <person name="English A."/>
            <person name="Wang M."/>
            <person name="Skinner E."/>
            <person name="Han Y."/>
            <person name="Muzny D.M."/>
            <person name="Worley K.C."/>
            <person name="Gibbs R.A."/>
        </authorList>
    </citation>
    <scope>NUCLEOTIDE SEQUENCE</scope>
</reference>
<name>A0A7M7GPE4_STRPU</name>
<sequence>MTAITMPLTSQDEKDVSQTQKTKGCSLWVIAVLISMLTLLVFAGFVLFATVSCIAPSCDLPVHDLDFKAHGRLGDNDFDDDFHYDHEHNVLVKKTTGQGSMDNTTITVLHDFKRGFTTYVIPSQKKCFLGVLESDSYDMLLHANNGGFMELSNPMGHQYLSHGIISPSYLERTASSLVVNRCSGLETSWIEPSIEGASIQKRGAIRNGPGDTVTITPDGTVIIIIL</sequence>
<organism evidence="2 3">
    <name type="scientific">Strongylocentrotus purpuratus</name>
    <name type="common">Purple sea urchin</name>
    <dbReference type="NCBI Taxonomy" id="7668"/>
    <lineage>
        <taxon>Eukaryota</taxon>
        <taxon>Metazoa</taxon>
        <taxon>Echinodermata</taxon>
        <taxon>Eleutherozoa</taxon>
        <taxon>Echinozoa</taxon>
        <taxon>Echinoidea</taxon>
        <taxon>Euechinoidea</taxon>
        <taxon>Echinacea</taxon>
        <taxon>Camarodonta</taxon>
        <taxon>Echinidea</taxon>
        <taxon>Strongylocentrotidae</taxon>
        <taxon>Strongylocentrotus</taxon>
    </lineage>
</organism>
<protein>
    <recommendedName>
        <fullName evidence="4">BRICHOS domain-containing protein</fullName>
    </recommendedName>
</protein>
<evidence type="ECO:0000256" key="1">
    <source>
        <dbReference type="SAM" id="Phobius"/>
    </source>
</evidence>
<feature type="transmembrane region" description="Helical" evidence="1">
    <location>
        <begin position="27"/>
        <end position="51"/>
    </location>
</feature>
<dbReference type="InParanoid" id="A0A7M7GPE4"/>
<dbReference type="RefSeq" id="XP_003725604.2">
    <property type="nucleotide sequence ID" value="XM_003725556.3"/>
</dbReference>